<dbReference type="SMART" id="SM00354">
    <property type="entry name" value="HTH_LACI"/>
    <property type="match status" value="1"/>
</dbReference>
<gene>
    <name evidence="6" type="ORF">AVO44_17980</name>
</gene>
<evidence type="ECO:0000259" key="5">
    <source>
        <dbReference type="PROSITE" id="PS50932"/>
    </source>
</evidence>
<accession>A0A0X3TQF9</accession>
<dbReference type="Pfam" id="PF13377">
    <property type="entry name" value="Peripla_BP_3"/>
    <property type="match status" value="1"/>
</dbReference>
<protein>
    <submittedName>
        <fullName evidence="6">LacI family transcriptional regulator</fullName>
    </submittedName>
</protein>
<dbReference type="Proteomes" id="UP000053690">
    <property type="component" value="Unassembled WGS sequence"/>
</dbReference>
<dbReference type="GO" id="GO:0003700">
    <property type="term" value="F:DNA-binding transcription factor activity"/>
    <property type="evidence" value="ECO:0007669"/>
    <property type="project" value="TreeGrafter"/>
</dbReference>
<feature type="domain" description="HTH lacI-type" evidence="5">
    <location>
        <begin position="4"/>
        <end position="58"/>
    </location>
</feature>
<evidence type="ECO:0000256" key="3">
    <source>
        <dbReference type="ARBA" id="ARBA00023125"/>
    </source>
</evidence>
<dbReference type="Gene3D" id="1.10.260.40">
    <property type="entry name" value="lambda repressor-like DNA-binding domains"/>
    <property type="match status" value="1"/>
</dbReference>
<proteinExistence type="predicted"/>
<organism evidence="6 7">
    <name type="scientific">Ruegeria profundi</name>
    <dbReference type="NCBI Taxonomy" id="1685378"/>
    <lineage>
        <taxon>Bacteria</taxon>
        <taxon>Pseudomonadati</taxon>
        <taxon>Pseudomonadota</taxon>
        <taxon>Alphaproteobacteria</taxon>
        <taxon>Rhodobacterales</taxon>
        <taxon>Roseobacteraceae</taxon>
        <taxon>Ruegeria</taxon>
    </lineage>
</organism>
<dbReference type="PROSITE" id="PS00356">
    <property type="entry name" value="HTH_LACI_1"/>
    <property type="match status" value="1"/>
</dbReference>
<dbReference type="InterPro" id="IPR046335">
    <property type="entry name" value="LacI/GalR-like_sensor"/>
</dbReference>
<comment type="caution">
    <text evidence="6">The sequence shown here is derived from an EMBL/GenBank/DDBJ whole genome shotgun (WGS) entry which is preliminary data.</text>
</comment>
<evidence type="ECO:0000256" key="4">
    <source>
        <dbReference type="ARBA" id="ARBA00023163"/>
    </source>
</evidence>
<dbReference type="Gene3D" id="3.40.50.2300">
    <property type="match status" value="2"/>
</dbReference>
<dbReference type="GO" id="GO:0000976">
    <property type="term" value="F:transcription cis-regulatory region binding"/>
    <property type="evidence" value="ECO:0007669"/>
    <property type="project" value="TreeGrafter"/>
</dbReference>
<dbReference type="AlphaFoldDB" id="A0A0X3TQF9"/>
<evidence type="ECO:0000256" key="2">
    <source>
        <dbReference type="ARBA" id="ARBA00023015"/>
    </source>
</evidence>
<keyword evidence="3" id="KW-0238">DNA-binding</keyword>
<keyword evidence="1" id="KW-0678">Repressor</keyword>
<dbReference type="Pfam" id="PF00356">
    <property type="entry name" value="LacI"/>
    <property type="match status" value="1"/>
</dbReference>
<dbReference type="EMBL" id="LQBP01000011">
    <property type="protein sequence ID" value="KUJ77271.1"/>
    <property type="molecule type" value="Genomic_DNA"/>
</dbReference>
<evidence type="ECO:0000256" key="1">
    <source>
        <dbReference type="ARBA" id="ARBA00022491"/>
    </source>
</evidence>
<dbReference type="CDD" id="cd06289">
    <property type="entry name" value="PBP1_MalI-like"/>
    <property type="match status" value="1"/>
</dbReference>
<keyword evidence="7" id="KW-1185">Reference proteome</keyword>
<dbReference type="OrthoDB" id="7811243at2"/>
<dbReference type="PANTHER" id="PTHR30146:SF148">
    <property type="entry name" value="HTH-TYPE TRANSCRIPTIONAL REPRESSOR PURR-RELATED"/>
    <property type="match status" value="1"/>
</dbReference>
<evidence type="ECO:0000313" key="7">
    <source>
        <dbReference type="Proteomes" id="UP000053690"/>
    </source>
</evidence>
<keyword evidence="4" id="KW-0804">Transcription</keyword>
<dbReference type="CDD" id="cd01392">
    <property type="entry name" value="HTH_LacI"/>
    <property type="match status" value="1"/>
</dbReference>
<dbReference type="SUPFAM" id="SSF47413">
    <property type="entry name" value="lambda repressor-like DNA-binding domains"/>
    <property type="match status" value="1"/>
</dbReference>
<dbReference type="PANTHER" id="PTHR30146">
    <property type="entry name" value="LACI-RELATED TRANSCRIPTIONAL REPRESSOR"/>
    <property type="match status" value="1"/>
</dbReference>
<keyword evidence="2" id="KW-0805">Transcription regulation</keyword>
<reference evidence="7" key="1">
    <citation type="submission" date="2015-12" db="EMBL/GenBank/DDBJ databases">
        <authorList>
            <person name="Zhang G."/>
            <person name="Stingl U."/>
        </authorList>
    </citation>
    <scope>NUCLEOTIDE SEQUENCE [LARGE SCALE GENOMIC DNA]</scope>
    <source>
        <strain evidence="7">ZGT108</strain>
    </source>
</reference>
<dbReference type="InterPro" id="IPR028082">
    <property type="entry name" value="Peripla_BP_I"/>
</dbReference>
<dbReference type="SUPFAM" id="SSF53822">
    <property type="entry name" value="Periplasmic binding protein-like I"/>
    <property type="match status" value="1"/>
</dbReference>
<dbReference type="InterPro" id="IPR000843">
    <property type="entry name" value="HTH_LacI"/>
</dbReference>
<dbReference type="PROSITE" id="PS50932">
    <property type="entry name" value="HTH_LACI_2"/>
    <property type="match status" value="1"/>
</dbReference>
<dbReference type="InterPro" id="IPR010982">
    <property type="entry name" value="Lambda_DNA-bd_dom_sf"/>
</dbReference>
<sequence length="335" mass="36315">MRRPTIIDVANKAGVSKSTVSLVLQGGAQVKPETKKLVHAAMKEIGYVYNRSAANLRASGTALIGLVINDLNNPFFTEFATSLQMALGLRGYAVVVANTNEDAAIQDQVVAAMLEHGVSALIVSPAYGDVSETLTALARAQIPVMQVLRQVSDDTARFPFISPNYQEGGRVATRYLIESGARRIAFVGGLDGRQVTQERVSGYLEVMSEHGLSPLVLSGRSSRSFGHRVAAQLFRDYSECDAALCFNDLVAFGMINACHEARKDIGTDFQIIGFDDIQEAAECWPTLSTVHCGVDAFGKQVADTVLEWLQNATVPPPSTRTPVRLIQRQTTRQGR</sequence>
<dbReference type="RefSeq" id="WP_068340120.1">
    <property type="nucleotide sequence ID" value="NZ_LQBP01000011.1"/>
</dbReference>
<name>A0A0X3TQF9_9RHOB</name>
<evidence type="ECO:0000313" key="6">
    <source>
        <dbReference type="EMBL" id="KUJ77271.1"/>
    </source>
</evidence>
<dbReference type="STRING" id="1685378.AVO44_17980"/>